<feature type="coiled-coil region" evidence="8">
    <location>
        <begin position="627"/>
        <end position="668"/>
    </location>
</feature>
<dbReference type="InterPro" id="IPR038333">
    <property type="entry name" value="T1MK-like_N_sf"/>
</dbReference>
<keyword evidence="6" id="KW-0680">Restriction system</keyword>
<comment type="catalytic activity">
    <reaction evidence="7">
        <text>a 2'-deoxyadenosine in DNA + S-adenosyl-L-methionine = an N(6)-methyl-2'-deoxyadenosine in DNA + S-adenosyl-L-homocysteine + H(+)</text>
        <dbReference type="Rhea" id="RHEA:15197"/>
        <dbReference type="Rhea" id="RHEA-COMP:12418"/>
        <dbReference type="Rhea" id="RHEA-COMP:12419"/>
        <dbReference type="ChEBI" id="CHEBI:15378"/>
        <dbReference type="ChEBI" id="CHEBI:57856"/>
        <dbReference type="ChEBI" id="CHEBI:59789"/>
        <dbReference type="ChEBI" id="CHEBI:90615"/>
        <dbReference type="ChEBI" id="CHEBI:90616"/>
        <dbReference type="EC" id="2.1.1.72"/>
    </reaction>
</comment>
<keyword evidence="8" id="KW-0175">Coiled coil</keyword>
<dbReference type="InterPro" id="IPR002052">
    <property type="entry name" value="DNA_methylase_N6_adenine_CS"/>
</dbReference>
<sequence length="805" mass="91109">MAIKKSELYSSLWASCDELRGGMDASQYKDYVLTMLFVKYVSDKYANKSDSLIEVPAGATFEDMIALKGQPDIGDQINKKILKPLFAANGLEGSMDLVDFNDDDKLGSGNEKVELLGNLIAIFENPALDFKNNRAEDDDILGDAYEFLMRHFASESGKSKGQFYTPAEVSRILAKIIDVDKADKPSYTVYDPTCGSGSLLLKVADETEKGLTIYGQEKDIATKSLAIMNMWLHGYPEATIAGKNTIADPQFKEADGTLKRFDFVVANPPFSIKNWSNGISPMDDEFNRFRAYGVPPDKNGDYAFLLHILASMKSTGKGAVILPHGVLFRGNAEAEIRENLIDRKLIKGIIGLPANLFYGTGIPACIIVLDKENTKDRKGIFMVDASKGFIKDGNKNRLREQDLYRIVEVFNQQKETKKYARFVKFDEIVKNEYNLNIPRYIDTQKEEDIQDLNAHLNGGIPNRDVESLQAFWDVYPNLKASIFKDLREDYFQLCIDKTEIKEAIFSHAEFTNYGTQLENTFTNWQKKVYPILTGINADTAPKKLITEISQLLLEEYKGTALIDAYDIYQYLRDYWSEIMKDDAYLLVEDGWVAKTRRVIEKKKNGKELDKGWICDLLPKAYIVDAYFADNNTGIQKLEANLESLQSELSQYEEEHAVEEGLLEEAANDNGKITKATLSKRMTAIKGDASEKEAYQLMQKVQKLFTQQTAIGKQLKEKVAELDKLCYNKYPKLSEAEVRDLVIGNKWLTALKTDIQSEIDAISQRLTSRIKELAERYENTLGELDNSTKELEVKVNAHLQKIGLAW</sequence>
<dbReference type="InterPro" id="IPR051537">
    <property type="entry name" value="DNA_Adenine_Mtase"/>
</dbReference>
<feature type="domain" description="N6 adenine-specific DNA methyltransferase N-terminal" evidence="10">
    <location>
        <begin position="10"/>
        <end position="123"/>
    </location>
</feature>
<evidence type="ECO:0000256" key="4">
    <source>
        <dbReference type="ARBA" id="ARBA00022679"/>
    </source>
</evidence>
<organism evidence="11 12">
    <name type="scientific">Paralabilibaculum antarcticum</name>
    <dbReference type="NCBI Taxonomy" id="2912572"/>
    <lineage>
        <taxon>Bacteria</taxon>
        <taxon>Pseudomonadati</taxon>
        <taxon>Bacteroidota</taxon>
        <taxon>Bacteroidia</taxon>
        <taxon>Marinilabiliales</taxon>
        <taxon>Marinifilaceae</taxon>
        <taxon>Paralabilibaculum</taxon>
    </lineage>
</organism>
<dbReference type="PANTHER" id="PTHR42933">
    <property type="entry name" value="SLR6095 PROTEIN"/>
    <property type="match status" value="1"/>
</dbReference>
<evidence type="ECO:0000259" key="10">
    <source>
        <dbReference type="Pfam" id="PF12161"/>
    </source>
</evidence>
<gene>
    <name evidence="11" type="ORF">L3049_10700</name>
</gene>
<dbReference type="Proteomes" id="UP001528920">
    <property type="component" value="Unassembled WGS sequence"/>
</dbReference>
<keyword evidence="5" id="KW-0949">S-adenosyl-L-methionine</keyword>
<dbReference type="EMBL" id="JAKJSC010000001">
    <property type="protein sequence ID" value="MDE5418478.1"/>
    <property type="molecule type" value="Genomic_DNA"/>
</dbReference>
<reference evidence="11 12" key="1">
    <citation type="submission" date="2022-01" db="EMBL/GenBank/DDBJ databases">
        <title>Labilibaculum sp. nov, a marine bacterium isolated from Antarctica.</title>
        <authorList>
            <person name="Dai W."/>
        </authorList>
    </citation>
    <scope>NUCLEOTIDE SEQUENCE [LARGE SCALE GENOMIC DNA]</scope>
    <source>
        <strain evidence="11 12">DW002</strain>
    </source>
</reference>
<dbReference type="Pfam" id="PF02384">
    <property type="entry name" value="N6_Mtase"/>
    <property type="match status" value="1"/>
</dbReference>
<dbReference type="PANTHER" id="PTHR42933:SF3">
    <property type="entry name" value="TYPE I RESTRICTION ENZYME MJAVIII METHYLASE SUBUNIT"/>
    <property type="match status" value="1"/>
</dbReference>
<feature type="coiled-coil region" evidence="8">
    <location>
        <begin position="762"/>
        <end position="793"/>
    </location>
</feature>
<dbReference type="InterPro" id="IPR003356">
    <property type="entry name" value="DNA_methylase_A-5"/>
</dbReference>
<comment type="caution">
    <text evidence="11">The sequence shown here is derived from an EMBL/GenBank/DDBJ whole genome shotgun (WGS) entry which is preliminary data.</text>
</comment>
<dbReference type="GO" id="GO:0009007">
    <property type="term" value="F:site-specific DNA-methyltransferase (adenine-specific) activity"/>
    <property type="evidence" value="ECO:0007669"/>
    <property type="project" value="UniProtKB-EC"/>
</dbReference>
<evidence type="ECO:0000313" key="11">
    <source>
        <dbReference type="EMBL" id="MDE5418478.1"/>
    </source>
</evidence>
<dbReference type="SUPFAM" id="SSF53335">
    <property type="entry name" value="S-adenosyl-L-methionine-dependent methyltransferases"/>
    <property type="match status" value="1"/>
</dbReference>
<evidence type="ECO:0000256" key="5">
    <source>
        <dbReference type="ARBA" id="ARBA00022691"/>
    </source>
</evidence>
<dbReference type="EC" id="2.1.1.72" evidence="2"/>
<dbReference type="PROSITE" id="PS00092">
    <property type="entry name" value="N6_MTASE"/>
    <property type="match status" value="1"/>
</dbReference>
<proteinExistence type="inferred from homology"/>
<evidence type="ECO:0000256" key="7">
    <source>
        <dbReference type="ARBA" id="ARBA00047942"/>
    </source>
</evidence>
<evidence type="ECO:0000313" key="12">
    <source>
        <dbReference type="Proteomes" id="UP001528920"/>
    </source>
</evidence>
<dbReference type="InterPro" id="IPR029063">
    <property type="entry name" value="SAM-dependent_MTases_sf"/>
</dbReference>
<dbReference type="Pfam" id="PF12161">
    <property type="entry name" value="HsdM_N"/>
    <property type="match status" value="1"/>
</dbReference>
<keyword evidence="4 11" id="KW-0808">Transferase</keyword>
<evidence type="ECO:0000256" key="8">
    <source>
        <dbReference type="SAM" id="Coils"/>
    </source>
</evidence>
<dbReference type="NCBIfam" id="TIGR00497">
    <property type="entry name" value="hsdM"/>
    <property type="match status" value="1"/>
</dbReference>
<evidence type="ECO:0000256" key="2">
    <source>
        <dbReference type="ARBA" id="ARBA00011900"/>
    </source>
</evidence>
<feature type="domain" description="DNA methylase adenine-specific" evidence="9">
    <location>
        <begin position="137"/>
        <end position="448"/>
    </location>
</feature>
<accession>A0ABT5VSU6</accession>
<dbReference type="PRINTS" id="PR00507">
    <property type="entry name" value="N12N6MTFRASE"/>
</dbReference>
<evidence type="ECO:0000259" key="9">
    <source>
        <dbReference type="Pfam" id="PF02384"/>
    </source>
</evidence>
<evidence type="ECO:0000256" key="3">
    <source>
        <dbReference type="ARBA" id="ARBA00022603"/>
    </source>
</evidence>
<name>A0ABT5VSU6_9BACT</name>
<dbReference type="RefSeq" id="WP_275109803.1">
    <property type="nucleotide sequence ID" value="NZ_JAKJSC010000001.1"/>
</dbReference>
<dbReference type="InterPro" id="IPR004546">
    <property type="entry name" value="Restrct_endonuc_T1M"/>
</dbReference>
<dbReference type="Gene3D" id="3.40.50.150">
    <property type="entry name" value="Vaccinia Virus protein VP39"/>
    <property type="match status" value="1"/>
</dbReference>
<evidence type="ECO:0000256" key="6">
    <source>
        <dbReference type="ARBA" id="ARBA00022747"/>
    </source>
</evidence>
<dbReference type="Gene3D" id="1.20.1260.30">
    <property type="match status" value="2"/>
</dbReference>
<comment type="similarity">
    <text evidence="1">Belongs to the N(4)/N(6)-methyltransferase family.</text>
</comment>
<evidence type="ECO:0000256" key="1">
    <source>
        <dbReference type="ARBA" id="ARBA00006594"/>
    </source>
</evidence>
<keyword evidence="12" id="KW-1185">Reference proteome</keyword>
<dbReference type="GO" id="GO:0032259">
    <property type="term" value="P:methylation"/>
    <property type="evidence" value="ECO:0007669"/>
    <property type="project" value="UniProtKB-KW"/>
</dbReference>
<keyword evidence="3 11" id="KW-0489">Methyltransferase</keyword>
<dbReference type="InterPro" id="IPR022749">
    <property type="entry name" value="D12N6_MeTrfase_N"/>
</dbReference>
<protein>
    <recommendedName>
        <fullName evidence="2">site-specific DNA-methyltransferase (adenine-specific)</fullName>
        <ecNumber evidence="2">2.1.1.72</ecNumber>
    </recommendedName>
</protein>